<accession>A0A916P0S7</accession>
<dbReference type="RefSeq" id="YP_008004382.1">
    <property type="nucleotide sequence ID" value="NC_021248.1"/>
</dbReference>
<dbReference type="Proteomes" id="UP000792220">
    <property type="component" value="Genome"/>
</dbReference>
<organismHost>
    <name type="scientific">Choristoneura fumiferana</name>
    <name type="common">Spruce budworm moth</name>
    <name type="synonym">Archips fumiferana</name>
    <dbReference type="NCBI Taxonomy" id="7141"/>
</organismHost>
<dbReference type="KEGG" id="vg:15613013"/>
<protein>
    <submittedName>
        <fullName evidence="1">Tryptophan repeat gene family</fullName>
    </submittedName>
</protein>
<gene>
    <name evidence="1" type="ORF">CHBEV_023</name>
    <name evidence="2" type="ORF">CHBEV_312</name>
</gene>
<name>A0A916P0S7_CBEPV</name>
<dbReference type="GeneID" id="15613013"/>
<dbReference type="OrthoDB" id="31728at10239"/>
<proteinExistence type="predicted"/>
<dbReference type="EMBL" id="HF679132">
    <property type="protein sequence ID" value="CCU55880.1"/>
    <property type="molecule type" value="Genomic_DNA"/>
</dbReference>
<evidence type="ECO:0000313" key="2">
    <source>
        <dbReference type="EMBL" id="CCU55880.1"/>
    </source>
</evidence>
<evidence type="ECO:0000313" key="3">
    <source>
        <dbReference type="Proteomes" id="UP000792220"/>
    </source>
</evidence>
<evidence type="ECO:0000313" key="1">
    <source>
        <dbReference type="EMBL" id="CCU55591.1"/>
    </source>
</evidence>
<dbReference type="GeneID" id="15613302"/>
<dbReference type="EMBL" id="HF679132">
    <property type="protein sequence ID" value="CCU55591.1"/>
    <property type="molecule type" value="Genomic_DNA"/>
</dbReference>
<organism evidence="1 3">
    <name type="scientific">Choristoneura biennis entomopoxvirus</name>
    <name type="common">CbEPV</name>
    <dbReference type="NCBI Taxonomy" id="10288"/>
    <lineage>
        <taxon>Viruses</taxon>
        <taxon>Varidnaviria</taxon>
        <taxon>Bamfordvirae</taxon>
        <taxon>Nucleocytoviricota</taxon>
        <taxon>Pokkesviricetes</taxon>
        <taxon>Chitovirales</taxon>
        <taxon>Poxviridae</taxon>
        <taxon>Entomopoxvirinae</taxon>
        <taxon>Betaentomopoxvirus</taxon>
        <taxon>Betaentomopoxvirus cbiennis</taxon>
    </lineage>
</organism>
<reference evidence="1" key="1">
    <citation type="journal article" date="2013" name="J. Virol.">
        <title>New Insights into the Evolution of Entomopoxvirinae from the Complete Genome Sequences of Four Entomopoxviruses Infecting Adoxophyes honmai, Choristoneura biennis, Choristoneura rosaceana, and Mythimna separata.</title>
        <authorList>
            <person name="Theze J."/>
            <person name="Takatsuka J."/>
            <person name="Li Z."/>
            <person name="Gallais J."/>
            <person name="Doucet D."/>
            <person name="Arif B."/>
            <person name="Nakai M."/>
            <person name="Herniou E.A."/>
        </authorList>
    </citation>
    <scope>NUCLEOTIDE SEQUENCE</scope>
</reference>
<dbReference type="Gene3D" id="1.20.5.240">
    <property type="match status" value="2"/>
</dbReference>
<dbReference type="RefSeq" id="YP_008004093.1">
    <property type="nucleotide sequence ID" value="NC_021248.1"/>
</dbReference>
<sequence length="163" mass="20217">MHKLLDISFIYIIKNKISLNGYENLNINLSNLLSKVETTDLINYYICYKYIEFKKFIYDTNINWSNISRCQKLSEDFIREFKDKVDWYNISIHQKLSEDFIREFKYKVNWCRISIYQKLSEDFIREFKNKVEWSNISISQRLSEDFIREFKYKTKVDWWHIPR</sequence>
<dbReference type="KEGG" id="vg:15613302"/>
<keyword evidence="3" id="KW-1185">Reference proteome</keyword>